<evidence type="ECO:0000256" key="1">
    <source>
        <dbReference type="SAM" id="MobiDB-lite"/>
    </source>
</evidence>
<keyword evidence="3" id="KW-1185">Reference proteome</keyword>
<protein>
    <submittedName>
        <fullName evidence="2">Uncharacterized protein</fullName>
    </submittedName>
</protein>
<feature type="region of interest" description="Disordered" evidence="1">
    <location>
        <begin position="1"/>
        <end position="35"/>
    </location>
</feature>
<evidence type="ECO:0000313" key="3">
    <source>
        <dbReference type="Proteomes" id="UP001293593"/>
    </source>
</evidence>
<accession>A0AAE1MWG6</accession>
<dbReference type="Proteomes" id="UP001293593">
    <property type="component" value="Unassembled WGS sequence"/>
</dbReference>
<comment type="caution">
    <text evidence="2">The sequence shown here is derived from an EMBL/GenBank/DDBJ whole genome shotgun (WGS) entry which is preliminary data.</text>
</comment>
<dbReference type="EMBL" id="JAWXYG010000003">
    <property type="protein sequence ID" value="KAK4278535.1"/>
    <property type="molecule type" value="Genomic_DNA"/>
</dbReference>
<gene>
    <name evidence="2" type="ORF">QN277_016371</name>
</gene>
<organism evidence="2 3">
    <name type="scientific">Acacia crassicarpa</name>
    <name type="common">northern wattle</name>
    <dbReference type="NCBI Taxonomy" id="499986"/>
    <lineage>
        <taxon>Eukaryota</taxon>
        <taxon>Viridiplantae</taxon>
        <taxon>Streptophyta</taxon>
        <taxon>Embryophyta</taxon>
        <taxon>Tracheophyta</taxon>
        <taxon>Spermatophyta</taxon>
        <taxon>Magnoliopsida</taxon>
        <taxon>eudicotyledons</taxon>
        <taxon>Gunneridae</taxon>
        <taxon>Pentapetalae</taxon>
        <taxon>rosids</taxon>
        <taxon>fabids</taxon>
        <taxon>Fabales</taxon>
        <taxon>Fabaceae</taxon>
        <taxon>Caesalpinioideae</taxon>
        <taxon>mimosoid clade</taxon>
        <taxon>Acacieae</taxon>
        <taxon>Acacia</taxon>
    </lineage>
</organism>
<feature type="compositionally biased region" description="Polar residues" evidence="1">
    <location>
        <begin position="1"/>
        <end position="28"/>
    </location>
</feature>
<proteinExistence type="predicted"/>
<evidence type="ECO:0000313" key="2">
    <source>
        <dbReference type="EMBL" id="KAK4278535.1"/>
    </source>
</evidence>
<sequence>MEPTHTTSSSSLDRNNGGDSNRLPSDSTLPVMANPSLPLLQSSFHLRDCFASSMATEPPISFSTHARNLAPQKY</sequence>
<name>A0AAE1MWG6_9FABA</name>
<reference evidence="2" key="1">
    <citation type="submission" date="2023-10" db="EMBL/GenBank/DDBJ databases">
        <title>Chromosome-level genome of the transformable northern wattle, Acacia crassicarpa.</title>
        <authorList>
            <person name="Massaro I."/>
            <person name="Sinha N.R."/>
            <person name="Poethig S."/>
            <person name="Leichty A.R."/>
        </authorList>
    </citation>
    <scope>NUCLEOTIDE SEQUENCE</scope>
    <source>
        <strain evidence="2">Acra3RX</strain>
        <tissue evidence="2">Leaf</tissue>
    </source>
</reference>
<dbReference type="AlphaFoldDB" id="A0AAE1MWG6"/>